<keyword evidence="3" id="KW-0645">Protease</keyword>
<accession>A0A419RNI0</accession>
<evidence type="ECO:0000256" key="5">
    <source>
        <dbReference type="SAM" id="SignalP"/>
    </source>
</evidence>
<evidence type="ECO:0000313" key="9">
    <source>
        <dbReference type="Proteomes" id="UP000285232"/>
    </source>
</evidence>
<feature type="domain" description="Peptidase M16 C-terminal" evidence="7">
    <location>
        <begin position="701"/>
        <end position="881"/>
    </location>
</feature>
<dbReference type="Pfam" id="PF05193">
    <property type="entry name" value="Peptidase_M16_C"/>
    <property type="match status" value="2"/>
</dbReference>
<dbReference type="InterPro" id="IPR011765">
    <property type="entry name" value="Pept_M16_N"/>
</dbReference>
<gene>
    <name evidence="8" type="ORF">D6201_12775</name>
</gene>
<evidence type="ECO:0000256" key="4">
    <source>
        <dbReference type="RuleBase" id="RU004447"/>
    </source>
</evidence>
<feature type="chain" id="PRO_5019297584" evidence="5">
    <location>
        <begin position="25"/>
        <end position="950"/>
    </location>
</feature>
<dbReference type="OrthoDB" id="9811314at2"/>
<keyword evidence="5" id="KW-0732">Signal</keyword>
<evidence type="ECO:0000256" key="3">
    <source>
        <dbReference type="ARBA" id="ARBA00023049"/>
    </source>
</evidence>
<proteinExistence type="inferred from homology"/>
<dbReference type="SUPFAM" id="SSF63411">
    <property type="entry name" value="LuxS/MPP-like metallohydrolase"/>
    <property type="match status" value="3"/>
</dbReference>
<dbReference type="AlphaFoldDB" id="A0A419RNI0"/>
<keyword evidence="9" id="KW-1185">Reference proteome</keyword>
<sequence>MRNHSLFVSLIALAVGMTVSPGSAKSQETVAEQPASPCGIPEWNVGSPDFEADLAVVFGRLPNGMRYAIRRNTTPPGEAVIRFNVQVGGRDETDAEHGAAHFVEHMAFNGSTNIPEGELLPMLERLGLAFGADTNAETSLDYTTYKLGLPNTDEETVNTAFMVMREMAGNLTFDPAAVERERGVILREAQDRNDANRRRAADYLRTALPGTPLGERITADAERIREISARDLRGFYQAYYRPDRATLVVVGDIDPVVIEAKIEELFADWQGEGEPRALYAAADINPSAPAFSNFVDPATPEIVEIQTIEEWSPSDNTVASARDEVLRAIAGAVIANRINELSRSADSPTLGGQVTEQPLFRTAIAYGLLIVAKDGQWQPTLELAERELRRAARYGFAQSEVDEIKAGVETALRNAAAQADGRDSVSLADALITASLTDAVVTTPEVDLAFYQQIAPTITAETTSEAFAKAFEDGPDIVHLSTKIPVEGGTQAIAAVLAASAQVAVTPPEEAETVAFAYTDWGEPGTIVADERIEDLGIRTIRFANGLQLNLKRTGFEPGKINFTMRVGSGSSAFPSDVPGLALMLPIFATIDGFEAHGPDELRRALAGRQIELTLSANNAGLVSEGATTPDDLLLQMQLLAARLTATGYREETRGQLVGVVPLLVENLRAAPIQVWSNAFNAVLSGGDARLGVADPVSLGNLSLDDLRQAIEPQLAQGSVALGLVGDFDEDAAIEAVAATLGTLPARPSRVEVGKPPRAVAFTGEAGPIVLTHAGQDDQGVLSLSWPSDDGQDLPDDLARDVLASVFNLRMTEILREELSAAYSPQAFSFSTTTYDGFGHITALVTTPAEDMDRIAEIIEEIAGGLTSEPVSADLLERARSPIREGFERAENINSAWTGLVAMAQSDPEELDRRRQRLDALNALTPQTLQRVAAQYLRAGQARQIRVVPE</sequence>
<name>A0A419RNI0_9SPHN</name>
<feature type="domain" description="Peptidase M16 C-terminal" evidence="7">
    <location>
        <begin position="227"/>
        <end position="407"/>
    </location>
</feature>
<dbReference type="InterPro" id="IPR011249">
    <property type="entry name" value="Metalloenz_LuxS/M16"/>
</dbReference>
<organism evidence="8 9">
    <name type="scientific">Aurantiacibacter aquimixticola</name>
    <dbReference type="NCBI Taxonomy" id="1958945"/>
    <lineage>
        <taxon>Bacteria</taxon>
        <taxon>Pseudomonadati</taxon>
        <taxon>Pseudomonadota</taxon>
        <taxon>Alphaproteobacteria</taxon>
        <taxon>Sphingomonadales</taxon>
        <taxon>Erythrobacteraceae</taxon>
        <taxon>Aurantiacibacter</taxon>
    </lineage>
</organism>
<evidence type="ECO:0000259" key="7">
    <source>
        <dbReference type="Pfam" id="PF05193"/>
    </source>
</evidence>
<dbReference type="GO" id="GO:0006508">
    <property type="term" value="P:proteolysis"/>
    <property type="evidence" value="ECO:0007669"/>
    <property type="project" value="InterPro"/>
</dbReference>
<dbReference type="GO" id="GO:0046872">
    <property type="term" value="F:metal ion binding"/>
    <property type="evidence" value="ECO:0007669"/>
    <property type="project" value="InterPro"/>
</dbReference>
<dbReference type="InterPro" id="IPR001431">
    <property type="entry name" value="Pept_M16_Zn_BS"/>
</dbReference>
<keyword evidence="3" id="KW-0378">Hydrolase</keyword>
<evidence type="ECO:0000313" key="8">
    <source>
        <dbReference type="EMBL" id="RJY06945.1"/>
    </source>
</evidence>
<dbReference type="Gene3D" id="3.30.830.10">
    <property type="entry name" value="Metalloenzyme, LuxS/M16 peptidase-like"/>
    <property type="match status" value="4"/>
</dbReference>
<feature type="domain" description="Peptidase M16 N-terminal" evidence="6">
    <location>
        <begin position="75"/>
        <end position="215"/>
    </location>
</feature>
<dbReference type="Pfam" id="PF00675">
    <property type="entry name" value="Peptidase_M16"/>
    <property type="match status" value="1"/>
</dbReference>
<feature type="signal peptide" evidence="5">
    <location>
        <begin position="1"/>
        <end position="24"/>
    </location>
</feature>
<dbReference type="Proteomes" id="UP000285232">
    <property type="component" value="Unassembled WGS sequence"/>
</dbReference>
<comment type="caution">
    <text evidence="8">The sequence shown here is derived from an EMBL/GenBank/DDBJ whole genome shotgun (WGS) entry which is preliminary data.</text>
</comment>
<evidence type="ECO:0000259" key="6">
    <source>
        <dbReference type="Pfam" id="PF00675"/>
    </source>
</evidence>
<dbReference type="PANTHER" id="PTHR11851">
    <property type="entry name" value="METALLOPROTEASE"/>
    <property type="match status" value="1"/>
</dbReference>
<protein>
    <submittedName>
        <fullName evidence="8">Insulinase family protein</fullName>
    </submittedName>
</protein>
<comment type="cofactor">
    <cofactor evidence="1">
        <name>Zn(2+)</name>
        <dbReference type="ChEBI" id="CHEBI:29105"/>
    </cofactor>
</comment>
<evidence type="ECO:0000256" key="1">
    <source>
        <dbReference type="ARBA" id="ARBA00001947"/>
    </source>
</evidence>
<dbReference type="EMBL" id="RAHX01000002">
    <property type="protein sequence ID" value="RJY06945.1"/>
    <property type="molecule type" value="Genomic_DNA"/>
</dbReference>
<dbReference type="PANTHER" id="PTHR11851:SF49">
    <property type="entry name" value="MITOCHONDRIAL-PROCESSING PEPTIDASE SUBUNIT ALPHA"/>
    <property type="match status" value="1"/>
</dbReference>
<dbReference type="InterPro" id="IPR050361">
    <property type="entry name" value="MPP/UQCRC_Complex"/>
</dbReference>
<dbReference type="GO" id="GO:0004222">
    <property type="term" value="F:metalloendopeptidase activity"/>
    <property type="evidence" value="ECO:0007669"/>
    <property type="project" value="InterPro"/>
</dbReference>
<keyword evidence="3" id="KW-0482">Metalloprotease</keyword>
<reference evidence="8 9" key="1">
    <citation type="journal article" date="2017" name="Int. J. Syst. Evol. Microbiol.">
        <title>Erythrobacter aquimixticola sp. nov., isolated from the junction between the ocean and a freshwater spring.</title>
        <authorList>
            <person name="Park S."/>
            <person name="Jung Y.T."/>
            <person name="Choi S.J."/>
            <person name="Yoon J.H."/>
        </authorList>
    </citation>
    <scope>NUCLEOTIDE SEQUENCE [LARGE SCALE GENOMIC DNA]</scope>
    <source>
        <strain evidence="8 9">JSSK-14</strain>
    </source>
</reference>
<evidence type="ECO:0000256" key="2">
    <source>
        <dbReference type="ARBA" id="ARBA00007261"/>
    </source>
</evidence>
<comment type="similarity">
    <text evidence="2 4">Belongs to the peptidase M16 family.</text>
</comment>
<dbReference type="InterPro" id="IPR007863">
    <property type="entry name" value="Peptidase_M16_C"/>
</dbReference>
<dbReference type="PROSITE" id="PS00143">
    <property type="entry name" value="INSULINASE"/>
    <property type="match status" value="1"/>
</dbReference>